<proteinExistence type="predicted"/>
<dbReference type="Proteomes" id="UP000265520">
    <property type="component" value="Unassembled WGS sequence"/>
</dbReference>
<organism evidence="1 2">
    <name type="scientific">Trifolium medium</name>
    <dbReference type="NCBI Taxonomy" id="97028"/>
    <lineage>
        <taxon>Eukaryota</taxon>
        <taxon>Viridiplantae</taxon>
        <taxon>Streptophyta</taxon>
        <taxon>Embryophyta</taxon>
        <taxon>Tracheophyta</taxon>
        <taxon>Spermatophyta</taxon>
        <taxon>Magnoliopsida</taxon>
        <taxon>eudicotyledons</taxon>
        <taxon>Gunneridae</taxon>
        <taxon>Pentapetalae</taxon>
        <taxon>rosids</taxon>
        <taxon>fabids</taxon>
        <taxon>Fabales</taxon>
        <taxon>Fabaceae</taxon>
        <taxon>Papilionoideae</taxon>
        <taxon>50 kb inversion clade</taxon>
        <taxon>NPAAA clade</taxon>
        <taxon>Hologalegina</taxon>
        <taxon>IRL clade</taxon>
        <taxon>Trifolieae</taxon>
        <taxon>Trifolium</taxon>
    </lineage>
</organism>
<keyword evidence="2" id="KW-1185">Reference proteome</keyword>
<dbReference type="AlphaFoldDB" id="A0A392S9P4"/>
<sequence length="77" mass="9046">MLRCPGVLRRRVVQNRFLEGMPKSRNVDGVEVEYDSYDDDDDHKDEEIDESLLLAPEEELLVDRHDRPIIMPYTATE</sequence>
<accession>A0A392S9P4</accession>
<reference evidence="1 2" key="1">
    <citation type="journal article" date="2018" name="Front. Plant Sci.">
        <title>Red Clover (Trifolium pratense) and Zigzag Clover (T. medium) - A Picture of Genomic Similarities and Differences.</title>
        <authorList>
            <person name="Dluhosova J."/>
            <person name="Istvanek J."/>
            <person name="Nedelnik J."/>
            <person name="Repkova J."/>
        </authorList>
    </citation>
    <scope>NUCLEOTIDE SEQUENCE [LARGE SCALE GENOMIC DNA]</scope>
    <source>
        <strain evidence="2">cv. 10/8</strain>
        <tissue evidence="1">Leaf</tissue>
    </source>
</reference>
<protein>
    <submittedName>
        <fullName evidence="1">Uncharacterized protein</fullName>
    </submittedName>
</protein>
<dbReference type="EMBL" id="LXQA010340659">
    <property type="protein sequence ID" value="MCI45192.1"/>
    <property type="molecule type" value="Genomic_DNA"/>
</dbReference>
<name>A0A392S9P4_9FABA</name>
<comment type="caution">
    <text evidence="1">The sequence shown here is derived from an EMBL/GenBank/DDBJ whole genome shotgun (WGS) entry which is preliminary data.</text>
</comment>
<evidence type="ECO:0000313" key="1">
    <source>
        <dbReference type="EMBL" id="MCI45192.1"/>
    </source>
</evidence>
<evidence type="ECO:0000313" key="2">
    <source>
        <dbReference type="Proteomes" id="UP000265520"/>
    </source>
</evidence>